<evidence type="ECO:0000313" key="2">
    <source>
        <dbReference type="Proteomes" id="UP000050863"/>
    </source>
</evidence>
<reference evidence="1 2" key="1">
    <citation type="submission" date="2014-03" db="EMBL/GenBank/DDBJ databases">
        <title>Bradyrhizobium valentinum sp. nov., isolated from effective nodules of Lupinus mariae-josephae, a lupine endemic of basic-lime soils in Eastern Spain.</title>
        <authorList>
            <person name="Duran D."/>
            <person name="Rey L."/>
            <person name="Navarro A."/>
            <person name="Busquets A."/>
            <person name="Imperial J."/>
            <person name="Ruiz-Argueso T."/>
        </authorList>
    </citation>
    <scope>NUCLEOTIDE SEQUENCE [LARGE SCALE GENOMIC DNA]</scope>
    <source>
        <strain evidence="1 2">PAC68</strain>
    </source>
</reference>
<sequence length="67" mass="7634">MFREGFNGLLITLLGNKHVNQTPLWHLFLLVQPYPASIRNKAKTSKTATAIRVRRPIRFMARATGVD</sequence>
<dbReference type="Proteomes" id="UP000050863">
    <property type="component" value="Unassembled WGS sequence"/>
</dbReference>
<dbReference type="AlphaFoldDB" id="A0A0R3MAK5"/>
<protein>
    <submittedName>
        <fullName evidence="1">Uncharacterized protein</fullName>
    </submittedName>
</protein>
<gene>
    <name evidence="1" type="ORF">CQ12_10970</name>
</gene>
<comment type="caution">
    <text evidence="1">The sequence shown here is derived from an EMBL/GenBank/DDBJ whole genome shotgun (WGS) entry which is preliminary data.</text>
</comment>
<dbReference type="EMBL" id="LLXZ01000012">
    <property type="protein sequence ID" value="KRR14643.1"/>
    <property type="molecule type" value="Genomic_DNA"/>
</dbReference>
<organism evidence="1 2">
    <name type="scientific">Bradyrhizobium jicamae</name>
    <dbReference type="NCBI Taxonomy" id="280332"/>
    <lineage>
        <taxon>Bacteria</taxon>
        <taxon>Pseudomonadati</taxon>
        <taxon>Pseudomonadota</taxon>
        <taxon>Alphaproteobacteria</taxon>
        <taxon>Hyphomicrobiales</taxon>
        <taxon>Nitrobacteraceae</taxon>
        <taxon>Bradyrhizobium</taxon>
    </lineage>
</organism>
<proteinExistence type="predicted"/>
<keyword evidence="2" id="KW-1185">Reference proteome</keyword>
<name>A0A0R3MAK5_9BRAD</name>
<accession>A0A0R3MAK5</accession>
<evidence type="ECO:0000313" key="1">
    <source>
        <dbReference type="EMBL" id="KRR14643.1"/>
    </source>
</evidence>